<keyword evidence="2 7" id="KW-0732">Signal</keyword>
<dbReference type="AlphaFoldDB" id="A0A7W4WBL9"/>
<dbReference type="InterPro" id="IPR008979">
    <property type="entry name" value="Galactose-bd-like_sf"/>
</dbReference>
<feature type="domain" description="CBM6" evidence="9">
    <location>
        <begin position="240"/>
        <end position="363"/>
    </location>
</feature>
<dbReference type="CDD" id="cd04082">
    <property type="entry name" value="CBM35_pectate_lyase-like"/>
    <property type="match status" value="1"/>
</dbReference>
<comment type="caution">
    <text evidence="10">The sequence shown here is derived from an EMBL/GenBank/DDBJ whole genome shotgun (WGS) entry which is preliminary data.</text>
</comment>
<comment type="similarity">
    <text evidence="1">Belongs to the 'GDSL' lipolytic enzyme family.</text>
</comment>
<accession>A0A7W4WBL9</accession>
<evidence type="ECO:0000259" key="9">
    <source>
        <dbReference type="PROSITE" id="PS51175"/>
    </source>
</evidence>
<dbReference type="InterPro" id="IPR013830">
    <property type="entry name" value="SGNH_hydro"/>
</dbReference>
<evidence type="ECO:0000256" key="1">
    <source>
        <dbReference type="ARBA" id="ARBA00008668"/>
    </source>
</evidence>
<evidence type="ECO:0000256" key="3">
    <source>
        <dbReference type="ARBA" id="ARBA00022801"/>
    </source>
</evidence>
<dbReference type="PROSITE" id="PS00561">
    <property type="entry name" value="CBM2_A"/>
    <property type="match status" value="1"/>
</dbReference>
<evidence type="ECO:0000256" key="7">
    <source>
        <dbReference type="SAM" id="SignalP"/>
    </source>
</evidence>
<feature type="signal peptide" evidence="7">
    <location>
        <begin position="1"/>
        <end position="22"/>
    </location>
</feature>
<protein>
    <submittedName>
        <fullName evidence="10">Lysophospholipase L1-like esterase</fullName>
    </submittedName>
</protein>
<reference evidence="10 11" key="1">
    <citation type="submission" date="2020-08" db="EMBL/GenBank/DDBJ databases">
        <title>Genomic Encyclopedia of Type Strains, Phase III (KMG-III): the genomes of soil and plant-associated and newly described type strains.</title>
        <authorList>
            <person name="Whitman W."/>
        </authorList>
    </citation>
    <scope>NUCLEOTIDE SEQUENCE [LARGE SCALE GENOMIC DNA]</scope>
    <source>
        <strain evidence="10 11">CECT 8799</strain>
    </source>
</reference>
<dbReference type="GO" id="GO:0030247">
    <property type="term" value="F:polysaccharide binding"/>
    <property type="evidence" value="ECO:0007669"/>
    <property type="project" value="UniProtKB-UniRule"/>
</dbReference>
<feature type="domain" description="CBM2" evidence="8">
    <location>
        <begin position="18"/>
        <end position="123"/>
    </location>
</feature>
<dbReference type="PANTHER" id="PTHR43695:SF1">
    <property type="entry name" value="RHAMNOGALACTURONAN ACETYLESTERASE"/>
    <property type="match status" value="1"/>
</dbReference>
<dbReference type="InterPro" id="IPR018366">
    <property type="entry name" value="CBM2_CS"/>
</dbReference>
<name>A0A7W4WBL9_9GAMM</name>
<evidence type="ECO:0000259" key="8">
    <source>
        <dbReference type="PROSITE" id="PS51173"/>
    </source>
</evidence>
<feature type="compositionally biased region" description="Low complexity" evidence="6">
    <location>
        <begin position="123"/>
        <end position="146"/>
    </location>
</feature>
<dbReference type="Pfam" id="PF03422">
    <property type="entry name" value="CBM_6"/>
    <property type="match status" value="1"/>
</dbReference>
<dbReference type="RefSeq" id="WP_183458339.1">
    <property type="nucleotide sequence ID" value="NZ_JACHWZ010000006.1"/>
</dbReference>
<dbReference type="InterPro" id="IPR008965">
    <property type="entry name" value="CBM2/CBM3_carb-bd_dom_sf"/>
</dbReference>
<feature type="region of interest" description="Disordered" evidence="6">
    <location>
        <begin position="114"/>
        <end position="147"/>
    </location>
</feature>
<organism evidence="10 11">
    <name type="scientific">Microbulbifer rhizosphaerae</name>
    <dbReference type="NCBI Taxonomy" id="1562603"/>
    <lineage>
        <taxon>Bacteria</taxon>
        <taxon>Pseudomonadati</taxon>
        <taxon>Pseudomonadota</taxon>
        <taxon>Gammaproteobacteria</taxon>
        <taxon>Cellvibrionales</taxon>
        <taxon>Microbulbiferaceae</taxon>
        <taxon>Microbulbifer</taxon>
    </lineage>
</organism>
<evidence type="ECO:0000256" key="5">
    <source>
        <dbReference type="ARBA" id="ARBA00023295"/>
    </source>
</evidence>
<keyword evidence="3" id="KW-0378">Hydrolase</keyword>
<dbReference type="SUPFAM" id="SSF52266">
    <property type="entry name" value="SGNH hydrolase"/>
    <property type="match status" value="1"/>
</dbReference>
<dbReference type="InterPro" id="IPR036514">
    <property type="entry name" value="SGNH_hydro_sf"/>
</dbReference>
<dbReference type="Gene3D" id="2.60.120.260">
    <property type="entry name" value="Galactose-binding domain-like"/>
    <property type="match status" value="1"/>
</dbReference>
<dbReference type="SMART" id="SM00637">
    <property type="entry name" value="CBD_II"/>
    <property type="match status" value="1"/>
</dbReference>
<dbReference type="GO" id="GO:0016788">
    <property type="term" value="F:hydrolase activity, acting on ester bonds"/>
    <property type="evidence" value="ECO:0007669"/>
    <property type="project" value="UniProtKB-ARBA"/>
</dbReference>
<dbReference type="InterPro" id="IPR001919">
    <property type="entry name" value="CBD2"/>
</dbReference>
<dbReference type="Proteomes" id="UP000535937">
    <property type="component" value="Unassembled WGS sequence"/>
</dbReference>
<sequence>MTSTKTYLLPVLLYLVFSPAFAAQGSMTIVNDWGSGFQAEVTVTNDGTTTLSNWTAEFDMAVEIGSIWNGELQSSSGGHFVIGPTGWNADIAPGDSTIFGFTATPGNLSAASVTVSGDGGAGSNSSSSSTSSSSSSTSSGSSSSGGCTPTAITPYLRVDGGDWQQTAEVTISAGSTLQFGPHPVSGSWSWSGCGTSGSLREQTVSLVSSCTATATYINSCGAQSTLNFPVTVESGGSTETLIEENTTGFCGVDGTIDNNHAGFTGSGFANADNSLGASVDYSVDADHATSATLDVRFASASNRPASIEVNGSVAGTVNFNSTDSWTSWANESITVELQVGENTIRLVPQTADGLPNVDSLSIVGSGLNPGACNAVPDSCSDMNGDGDSLLSCSGDPAVCLLGGGVGSYRVAMRFDAGYSGDLEVFAESRRRMFTSPQQSASADRCVDFLVDVRDPEGEPYQSDHGTSGLNLRITKGTGALTALSASPVTSPRTLFIAGDSTVADQLPQLWAPAESRYTGWGQFIPAYFGNDISISNYADSGEGTAAFRTDGGGLWNRINARLKSGDWVMIQLGHNDKTTSASLYRSRITNMVTAIRSKGANPILITPMIRNTGDPLSAQHIWGDLNIRNELIGVANAQNVPLIDLMKLSSEWAERIGRSAAQAYFVDNDRTHSNEMGAELFSQMIVSEVRQQNIGITDYLRNP</sequence>
<dbReference type="PANTHER" id="PTHR43695">
    <property type="entry name" value="PUTATIVE (AFU_ORTHOLOGUE AFUA_2G17250)-RELATED"/>
    <property type="match status" value="1"/>
</dbReference>
<evidence type="ECO:0000256" key="2">
    <source>
        <dbReference type="ARBA" id="ARBA00022729"/>
    </source>
</evidence>
<feature type="chain" id="PRO_5031143726" evidence="7">
    <location>
        <begin position="23"/>
        <end position="703"/>
    </location>
</feature>
<keyword evidence="4" id="KW-1015">Disulfide bond</keyword>
<dbReference type="Gene3D" id="2.60.40.290">
    <property type="match status" value="1"/>
</dbReference>
<dbReference type="InterPro" id="IPR012291">
    <property type="entry name" value="CBM2_carb-bd_dom_sf"/>
</dbReference>
<evidence type="ECO:0000313" key="10">
    <source>
        <dbReference type="EMBL" id="MBB3060697.1"/>
    </source>
</evidence>
<dbReference type="Pfam" id="PF13472">
    <property type="entry name" value="Lipase_GDSL_2"/>
    <property type="match status" value="1"/>
</dbReference>
<dbReference type="InterPro" id="IPR037459">
    <property type="entry name" value="RhgT-like"/>
</dbReference>
<dbReference type="PROSITE" id="PS51173">
    <property type="entry name" value="CBM2"/>
    <property type="match status" value="1"/>
</dbReference>
<dbReference type="SUPFAM" id="SSF49785">
    <property type="entry name" value="Galactose-binding domain-like"/>
    <property type="match status" value="1"/>
</dbReference>
<dbReference type="EMBL" id="JACHWZ010000006">
    <property type="protein sequence ID" value="MBB3060697.1"/>
    <property type="molecule type" value="Genomic_DNA"/>
</dbReference>
<keyword evidence="11" id="KW-1185">Reference proteome</keyword>
<dbReference type="SUPFAM" id="SSF49384">
    <property type="entry name" value="Carbohydrate-binding domain"/>
    <property type="match status" value="1"/>
</dbReference>
<dbReference type="Gene3D" id="3.40.50.1110">
    <property type="entry name" value="SGNH hydrolase"/>
    <property type="match status" value="1"/>
</dbReference>
<evidence type="ECO:0000313" key="11">
    <source>
        <dbReference type="Proteomes" id="UP000535937"/>
    </source>
</evidence>
<dbReference type="PROSITE" id="PS51175">
    <property type="entry name" value="CBM6"/>
    <property type="match status" value="1"/>
</dbReference>
<keyword evidence="5" id="KW-0326">Glycosidase</keyword>
<proteinExistence type="inferred from homology"/>
<dbReference type="GO" id="GO:0005975">
    <property type="term" value="P:carbohydrate metabolic process"/>
    <property type="evidence" value="ECO:0007669"/>
    <property type="project" value="InterPro"/>
</dbReference>
<dbReference type="GO" id="GO:0004553">
    <property type="term" value="F:hydrolase activity, hydrolyzing O-glycosyl compounds"/>
    <property type="evidence" value="ECO:0007669"/>
    <property type="project" value="InterPro"/>
</dbReference>
<evidence type="ECO:0000256" key="6">
    <source>
        <dbReference type="SAM" id="MobiDB-lite"/>
    </source>
</evidence>
<dbReference type="Pfam" id="PF00553">
    <property type="entry name" value="CBM_2"/>
    <property type="match status" value="1"/>
</dbReference>
<evidence type="ECO:0000256" key="4">
    <source>
        <dbReference type="ARBA" id="ARBA00023157"/>
    </source>
</evidence>
<dbReference type="InterPro" id="IPR005084">
    <property type="entry name" value="CBM6"/>
</dbReference>
<gene>
    <name evidence="10" type="ORF">FHS09_001517</name>
</gene>